<evidence type="ECO:0000259" key="2">
    <source>
        <dbReference type="Pfam" id="PF07833"/>
    </source>
</evidence>
<evidence type="ECO:0000256" key="1">
    <source>
        <dbReference type="SAM" id="SignalP"/>
    </source>
</evidence>
<keyword evidence="4" id="KW-1185">Reference proteome</keyword>
<accession>A0ABY5S3S1</accession>
<feature type="domain" description="Copper amine oxidase-like N-terminal" evidence="2">
    <location>
        <begin position="66"/>
        <end position="156"/>
    </location>
</feature>
<dbReference type="Pfam" id="PF07833">
    <property type="entry name" value="Cu_amine_oxidN1"/>
    <property type="match status" value="1"/>
</dbReference>
<dbReference type="RefSeq" id="WP_258384308.1">
    <property type="nucleotide sequence ID" value="NZ_CP091430.1"/>
</dbReference>
<feature type="signal peptide" evidence="1">
    <location>
        <begin position="1"/>
        <end position="27"/>
    </location>
</feature>
<name>A0ABY5S3S1_9BACL</name>
<organism evidence="3 4">
    <name type="scientific">Paenibacillus spongiae</name>
    <dbReference type="NCBI Taxonomy" id="2909671"/>
    <lineage>
        <taxon>Bacteria</taxon>
        <taxon>Bacillati</taxon>
        <taxon>Bacillota</taxon>
        <taxon>Bacilli</taxon>
        <taxon>Bacillales</taxon>
        <taxon>Paenibacillaceae</taxon>
        <taxon>Paenibacillus</taxon>
    </lineage>
</organism>
<protein>
    <submittedName>
        <fullName evidence="3">Copper amine oxidase N-terminal domain-containing protein</fullName>
    </submittedName>
</protein>
<sequence length="345" mass="36777">MKKNSRVAITAFAAAMMVTGAASFAYAGGQPSKQVANVQLGKPSFDHILSVNGMQLADAGYLNKDAKTVMLPLRALATALGYNVTWNAKTGSVELVNGPQWTSLKPGVDRYSFAKKHIELGIAPEARTNGKVYVPDTFASLVLHAVVDRKDNQVTITTPEEEESMTTEGIVTGIQIKDGKGQIHINGTAAKGLILNIGEKSKISDVNGKEVKWSDLLLGMRVQAVHTSEATDSLPPQALLYELKVKTRTEAAQMLATAGRIEAVSTSKEGVLSIVVKGEALSEDSQREVNLRIGRDAVIETINGDKADAAMLVKGARVIGFHGPELTKSLPPIGLAWKIVIQPDA</sequence>
<feature type="chain" id="PRO_5045622163" evidence="1">
    <location>
        <begin position="28"/>
        <end position="345"/>
    </location>
</feature>
<proteinExistence type="predicted"/>
<evidence type="ECO:0000313" key="4">
    <source>
        <dbReference type="Proteomes" id="UP001057877"/>
    </source>
</evidence>
<dbReference type="InterPro" id="IPR012854">
    <property type="entry name" value="Cu_amine_oxidase-like_N"/>
</dbReference>
<dbReference type="SUPFAM" id="SSF55383">
    <property type="entry name" value="Copper amine oxidase, domain N"/>
    <property type="match status" value="1"/>
</dbReference>
<dbReference type="InterPro" id="IPR036582">
    <property type="entry name" value="Mao_N_sf"/>
</dbReference>
<gene>
    <name evidence="3" type="ORF">L1F29_22565</name>
</gene>
<keyword evidence="1" id="KW-0732">Signal</keyword>
<dbReference type="EMBL" id="CP091430">
    <property type="protein sequence ID" value="UVI28220.1"/>
    <property type="molecule type" value="Genomic_DNA"/>
</dbReference>
<dbReference type="Gene3D" id="3.30.457.10">
    <property type="entry name" value="Copper amine oxidase-like, N-terminal domain"/>
    <property type="match status" value="1"/>
</dbReference>
<reference evidence="3" key="1">
    <citation type="submission" date="2022-01" db="EMBL/GenBank/DDBJ databases">
        <title>Paenibacillus spongiae sp. nov., isolated from marine sponge.</title>
        <authorList>
            <person name="Li Z."/>
            <person name="Zhang M."/>
        </authorList>
    </citation>
    <scope>NUCLEOTIDE SEQUENCE</scope>
    <source>
        <strain evidence="3">PHS-Z3</strain>
    </source>
</reference>
<dbReference type="Proteomes" id="UP001057877">
    <property type="component" value="Chromosome"/>
</dbReference>
<evidence type="ECO:0000313" key="3">
    <source>
        <dbReference type="EMBL" id="UVI28220.1"/>
    </source>
</evidence>